<accession>A0A835YLF6</accession>
<name>A0A835YLF6_9STRA</name>
<feature type="compositionally biased region" description="Low complexity" evidence="1">
    <location>
        <begin position="634"/>
        <end position="658"/>
    </location>
</feature>
<evidence type="ECO:0000313" key="2">
    <source>
        <dbReference type="EMBL" id="KAG5176638.1"/>
    </source>
</evidence>
<feature type="region of interest" description="Disordered" evidence="1">
    <location>
        <begin position="778"/>
        <end position="816"/>
    </location>
</feature>
<sequence>MAISARAEDLPRFVGHLHLDDDHQGAMTLAAAQRAAANPGRSSLTALRRLSQAGVSELYTGVRSFIAAASSDNYFALLLPNMFLFACLQTVSDITPAHRITRTVAHRTPLKHFIARCCVNVQGVLRKAASTFGFCSAEYTSCYRLLASVRGAGSRQALFSIRGMVAFFILMLMRQAATVTTAAFITHPLPTAAQLLRCATSSGTIDTMLSMVTERAPQPTVLDLLNEESFKSITKYFENWDVDDYLVVTEDEIEVLMPKEHLSTGYKLFNRIQGRKSEAAAKTVHLVYTDDKKPRTCIFTGEDGRADFVRKAGACGLIAEGADKVLRRKLAELEEGGTYVLDFSSGSSLHNLQDSAKAAHARIGHQATAWENQCKLAIPRLFADEGTLTHLEPCNIKCVPVAGGGSRRIDGVFYDREANVVVLLEARNGPMELSGYHTLEALRNTCDTSTAKQLHDLSDWYADVHLFRTARAVEANIGRIGGNAATSIKMVLAPELLEGHNLSDARHKQEAGAFYFLCRDGDGVSLGVPIMCLPACEGIELSGEDAGLSTAGRNTPENTGKVGTCLLATAEGQQPLTVLVACTQERRQHAEGPFMLNTSMTNGLAADIERIARTFAAGGGGMKKAAGAKRKAGSQKAGRSAGSKNSSKRSSPAMSSNNGSDVNDLSSNYGEDAPGSDHDSADDVFDLLQEQREQAIMILEVLHQHLSSEDGQQLVAQAIMAISAAADNLPRSLGWLHLEDDHQGAVTLAAARRAAANLRNAVNNLLPGFAHLDINQLQVPSGSDSDGEAASDASPPDLLPAAPDEDEVVPALHLHN</sequence>
<dbReference type="Proteomes" id="UP000664859">
    <property type="component" value="Unassembled WGS sequence"/>
</dbReference>
<dbReference type="AlphaFoldDB" id="A0A835YLF6"/>
<protein>
    <submittedName>
        <fullName evidence="2">Uncharacterized protein</fullName>
    </submittedName>
</protein>
<organism evidence="2 3">
    <name type="scientific">Tribonema minus</name>
    <dbReference type="NCBI Taxonomy" id="303371"/>
    <lineage>
        <taxon>Eukaryota</taxon>
        <taxon>Sar</taxon>
        <taxon>Stramenopiles</taxon>
        <taxon>Ochrophyta</taxon>
        <taxon>PX clade</taxon>
        <taxon>Xanthophyceae</taxon>
        <taxon>Tribonematales</taxon>
        <taxon>Tribonemataceae</taxon>
        <taxon>Tribonema</taxon>
    </lineage>
</organism>
<comment type="caution">
    <text evidence="2">The sequence shown here is derived from an EMBL/GenBank/DDBJ whole genome shotgun (WGS) entry which is preliminary data.</text>
</comment>
<evidence type="ECO:0000313" key="3">
    <source>
        <dbReference type="Proteomes" id="UP000664859"/>
    </source>
</evidence>
<evidence type="ECO:0000256" key="1">
    <source>
        <dbReference type="SAM" id="MobiDB-lite"/>
    </source>
</evidence>
<reference evidence="2" key="1">
    <citation type="submission" date="2021-02" db="EMBL/GenBank/DDBJ databases">
        <title>First Annotated Genome of the Yellow-green Alga Tribonema minus.</title>
        <authorList>
            <person name="Mahan K.M."/>
        </authorList>
    </citation>
    <scope>NUCLEOTIDE SEQUENCE</scope>
    <source>
        <strain evidence="2">UTEX B ZZ1240</strain>
    </source>
</reference>
<feature type="compositionally biased region" description="Low complexity" evidence="1">
    <location>
        <begin position="780"/>
        <end position="802"/>
    </location>
</feature>
<feature type="region of interest" description="Disordered" evidence="1">
    <location>
        <begin position="619"/>
        <end position="681"/>
    </location>
</feature>
<keyword evidence="3" id="KW-1185">Reference proteome</keyword>
<feature type="compositionally biased region" description="Polar residues" evidence="1">
    <location>
        <begin position="659"/>
        <end position="669"/>
    </location>
</feature>
<dbReference type="EMBL" id="JAFCMP010000535">
    <property type="protein sequence ID" value="KAG5176638.1"/>
    <property type="molecule type" value="Genomic_DNA"/>
</dbReference>
<gene>
    <name evidence="2" type="ORF">JKP88DRAFT_249408</name>
</gene>
<proteinExistence type="predicted"/>